<evidence type="ECO:0000256" key="8">
    <source>
        <dbReference type="ARBA" id="ARBA00023170"/>
    </source>
</evidence>
<keyword evidence="5" id="KW-0805">Transcription regulation</keyword>
<dbReference type="Gene3D" id="3.30.50.10">
    <property type="entry name" value="Erythroid Transcription Factor GATA-1, subunit A"/>
    <property type="match status" value="1"/>
</dbReference>
<name>A0A3M7RFW2_BRAPC</name>
<keyword evidence="2" id="KW-0479">Metal-binding</keyword>
<dbReference type="OrthoDB" id="6159439at2759"/>
<dbReference type="GO" id="GO:0043565">
    <property type="term" value="F:sequence-specific DNA binding"/>
    <property type="evidence" value="ECO:0007669"/>
    <property type="project" value="InterPro"/>
</dbReference>
<dbReference type="AlphaFoldDB" id="A0A3M7RFW2"/>
<dbReference type="GO" id="GO:0008270">
    <property type="term" value="F:zinc ion binding"/>
    <property type="evidence" value="ECO:0007669"/>
    <property type="project" value="UniProtKB-KW"/>
</dbReference>
<reference evidence="11 12" key="1">
    <citation type="journal article" date="2018" name="Sci. Rep.">
        <title>Genomic signatures of local adaptation to the degree of environmental predictability in rotifers.</title>
        <authorList>
            <person name="Franch-Gras L."/>
            <person name="Hahn C."/>
            <person name="Garcia-Roger E.M."/>
            <person name="Carmona M.J."/>
            <person name="Serra M."/>
            <person name="Gomez A."/>
        </authorList>
    </citation>
    <scope>NUCLEOTIDE SEQUENCE [LARGE SCALE GENOMIC DNA]</scope>
    <source>
        <strain evidence="11">HYR1</strain>
    </source>
</reference>
<evidence type="ECO:0000313" key="12">
    <source>
        <dbReference type="Proteomes" id="UP000276133"/>
    </source>
</evidence>
<keyword evidence="3" id="KW-0863">Zinc-finger</keyword>
<evidence type="ECO:0000256" key="5">
    <source>
        <dbReference type="ARBA" id="ARBA00023015"/>
    </source>
</evidence>
<feature type="domain" description="Nuclear receptor" evidence="10">
    <location>
        <begin position="49"/>
        <end position="87"/>
    </location>
</feature>
<evidence type="ECO:0000256" key="4">
    <source>
        <dbReference type="ARBA" id="ARBA00022833"/>
    </source>
</evidence>
<dbReference type="GO" id="GO:0003700">
    <property type="term" value="F:DNA-binding transcription factor activity"/>
    <property type="evidence" value="ECO:0007669"/>
    <property type="project" value="InterPro"/>
</dbReference>
<protein>
    <submittedName>
        <fullName evidence="11">Estrogen-related receptor gamma isoform X6</fullName>
    </submittedName>
</protein>
<dbReference type="PROSITE" id="PS51030">
    <property type="entry name" value="NUCLEAR_REC_DBD_2"/>
    <property type="match status" value="1"/>
</dbReference>
<evidence type="ECO:0000259" key="10">
    <source>
        <dbReference type="PROSITE" id="PS51030"/>
    </source>
</evidence>
<evidence type="ECO:0000256" key="9">
    <source>
        <dbReference type="ARBA" id="ARBA00023242"/>
    </source>
</evidence>
<dbReference type="PANTHER" id="PTHR45805">
    <property type="entry name" value="NUCLEAR HORMONE RECEPTOR HR3-RELATED"/>
    <property type="match status" value="1"/>
</dbReference>
<keyword evidence="6" id="KW-0238">DNA-binding</keyword>
<keyword evidence="8 11" id="KW-0675">Receptor</keyword>
<dbReference type="SMART" id="SM00399">
    <property type="entry name" value="ZnF_C4"/>
    <property type="match status" value="1"/>
</dbReference>
<evidence type="ECO:0000256" key="1">
    <source>
        <dbReference type="ARBA" id="ARBA00004123"/>
    </source>
</evidence>
<evidence type="ECO:0000256" key="6">
    <source>
        <dbReference type="ARBA" id="ARBA00023125"/>
    </source>
</evidence>
<dbReference type="Pfam" id="PF00105">
    <property type="entry name" value="zf-C4"/>
    <property type="match status" value="1"/>
</dbReference>
<dbReference type="InterPro" id="IPR001628">
    <property type="entry name" value="Znf_hrmn_rcpt"/>
</dbReference>
<keyword evidence="9" id="KW-0539">Nucleus</keyword>
<dbReference type="EMBL" id="REGN01003450">
    <property type="protein sequence ID" value="RNA22446.1"/>
    <property type="molecule type" value="Genomic_DNA"/>
</dbReference>
<dbReference type="STRING" id="10195.A0A3M7RFW2"/>
<dbReference type="SUPFAM" id="SSF57716">
    <property type="entry name" value="Glucocorticoid receptor-like (DNA-binding domain)"/>
    <property type="match status" value="1"/>
</dbReference>
<gene>
    <name evidence="11" type="ORF">BpHYR1_016022</name>
</gene>
<proteinExistence type="predicted"/>
<evidence type="ECO:0000256" key="3">
    <source>
        <dbReference type="ARBA" id="ARBA00022771"/>
    </source>
</evidence>
<comment type="subcellular location">
    <subcellularLocation>
        <location evidence="1">Nucleus</location>
    </subcellularLocation>
</comment>
<dbReference type="Proteomes" id="UP000276133">
    <property type="component" value="Unassembled WGS sequence"/>
</dbReference>
<dbReference type="PRINTS" id="PR00047">
    <property type="entry name" value="STROIDFINGER"/>
</dbReference>
<dbReference type="PROSITE" id="PS00031">
    <property type="entry name" value="NUCLEAR_REC_DBD_1"/>
    <property type="match status" value="1"/>
</dbReference>
<accession>A0A3M7RFW2</accession>
<dbReference type="InterPro" id="IPR013088">
    <property type="entry name" value="Znf_NHR/GATA"/>
</dbReference>
<keyword evidence="4" id="KW-0862">Zinc</keyword>
<organism evidence="11 12">
    <name type="scientific">Brachionus plicatilis</name>
    <name type="common">Marine rotifer</name>
    <name type="synonym">Brachionus muelleri</name>
    <dbReference type="NCBI Taxonomy" id="10195"/>
    <lineage>
        <taxon>Eukaryota</taxon>
        <taxon>Metazoa</taxon>
        <taxon>Spiralia</taxon>
        <taxon>Gnathifera</taxon>
        <taxon>Rotifera</taxon>
        <taxon>Eurotatoria</taxon>
        <taxon>Monogononta</taxon>
        <taxon>Pseudotrocha</taxon>
        <taxon>Ploima</taxon>
        <taxon>Brachionidae</taxon>
        <taxon>Brachionus</taxon>
    </lineage>
</organism>
<comment type="caution">
    <text evidence="11">The sequence shown here is derived from an EMBL/GenBank/DDBJ whole genome shotgun (WGS) entry which is preliminary data.</text>
</comment>
<evidence type="ECO:0000256" key="2">
    <source>
        <dbReference type="ARBA" id="ARBA00022723"/>
    </source>
</evidence>
<evidence type="ECO:0000256" key="7">
    <source>
        <dbReference type="ARBA" id="ARBA00023163"/>
    </source>
</evidence>
<keyword evidence="7" id="KW-0804">Transcription</keyword>
<sequence length="87" mass="9925">MIFAIFKTKAATVAYEEDLSSHGPIPHLDETLDETPKIRKKKVINPQKGTSCALCGDYPNGIHYGITTCEACKCFFHRNYDKNFKWK</sequence>
<dbReference type="GO" id="GO:0005634">
    <property type="term" value="C:nucleus"/>
    <property type="evidence" value="ECO:0007669"/>
    <property type="project" value="UniProtKB-SubCell"/>
</dbReference>
<keyword evidence="12" id="KW-1185">Reference proteome</keyword>
<evidence type="ECO:0000313" key="11">
    <source>
        <dbReference type="EMBL" id="RNA22446.1"/>
    </source>
</evidence>